<dbReference type="SMART" id="SM00091">
    <property type="entry name" value="PAS"/>
    <property type="match status" value="1"/>
</dbReference>
<dbReference type="PROSITE" id="PS50883">
    <property type="entry name" value="EAL"/>
    <property type="match status" value="1"/>
</dbReference>
<dbReference type="SUPFAM" id="SSF141868">
    <property type="entry name" value="EAL domain-like"/>
    <property type="match status" value="1"/>
</dbReference>
<dbReference type="Gene3D" id="3.30.70.270">
    <property type="match status" value="1"/>
</dbReference>
<feature type="transmembrane region" description="Helical" evidence="3">
    <location>
        <begin position="291"/>
        <end position="309"/>
    </location>
</feature>
<dbReference type="NCBIfam" id="TIGR00254">
    <property type="entry name" value="GGDEF"/>
    <property type="match status" value="1"/>
</dbReference>
<evidence type="ECO:0000256" key="2">
    <source>
        <dbReference type="ARBA" id="ARBA00022636"/>
    </source>
</evidence>
<dbReference type="Proteomes" id="UP000375525">
    <property type="component" value="Unassembled WGS sequence"/>
</dbReference>
<keyword evidence="3" id="KW-1133">Transmembrane helix</keyword>
<keyword evidence="3" id="KW-0812">Transmembrane</keyword>
<dbReference type="CDD" id="cd12915">
    <property type="entry name" value="PDC2_DGC_like"/>
    <property type="match status" value="1"/>
</dbReference>
<dbReference type="InterPro" id="IPR029787">
    <property type="entry name" value="Nucleotide_cyclase"/>
</dbReference>
<dbReference type="SMART" id="SM00267">
    <property type="entry name" value="GGDEF"/>
    <property type="match status" value="1"/>
</dbReference>
<dbReference type="InterPro" id="IPR035919">
    <property type="entry name" value="EAL_sf"/>
</dbReference>
<dbReference type="InterPro" id="IPR000014">
    <property type="entry name" value="PAS"/>
</dbReference>
<feature type="domain" description="PAS" evidence="4">
    <location>
        <begin position="345"/>
        <end position="393"/>
    </location>
</feature>
<dbReference type="AlphaFoldDB" id="A0A5E7GJJ3"/>
<dbReference type="CDD" id="cd12914">
    <property type="entry name" value="PDC1_DGC_like"/>
    <property type="match status" value="1"/>
</dbReference>
<evidence type="ECO:0000256" key="3">
    <source>
        <dbReference type="SAM" id="Phobius"/>
    </source>
</evidence>
<dbReference type="FunFam" id="3.20.20.450:FF:000001">
    <property type="entry name" value="Cyclic di-GMP phosphodiesterase yahA"/>
    <property type="match status" value="1"/>
</dbReference>
<dbReference type="Pfam" id="PF00990">
    <property type="entry name" value="GGDEF"/>
    <property type="match status" value="1"/>
</dbReference>
<accession>A0A5E7GJJ3</accession>
<feature type="domain" description="GGDEF" evidence="6">
    <location>
        <begin position="480"/>
        <end position="618"/>
    </location>
</feature>
<reference evidence="7 8" key="1">
    <citation type="submission" date="2019-09" db="EMBL/GenBank/DDBJ databases">
        <authorList>
            <person name="Chandra G."/>
            <person name="Truman W A."/>
        </authorList>
    </citation>
    <scope>NUCLEOTIDE SEQUENCE [LARGE SCALE GENOMIC DNA]</scope>
    <source>
        <strain evidence="7">PS880</strain>
    </source>
</reference>
<dbReference type="PROSITE" id="PS50112">
    <property type="entry name" value="PAS"/>
    <property type="match status" value="1"/>
</dbReference>
<dbReference type="Pfam" id="PF22588">
    <property type="entry name" value="dCache_1_like"/>
    <property type="match status" value="1"/>
</dbReference>
<dbReference type="CDD" id="cd01948">
    <property type="entry name" value="EAL"/>
    <property type="match status" value="1"/>
</dbReference>
<evidence type="ECO:0000259" key="4">
    <source>
        <dbReference type="PROSITE" id="PS50112"/>
    </source>
</evidence>
<dbReference type="InterPro" id="IPR054327">
    <property type="entry name" value="His-kinase-like_sensor"/>
</dbReference>
<evidence type="ECO:0000259" key="6">
    <source>
        <dbReference type="PROSITE" id="PS50887"/>
    </source>
</evidence>
<evidence type="ECO:0000313" key="8">
    <source>
        <dbReference type="Proteomes" id="UP000375525"/>
    </source>
</evidence>
<dbReference type="SUPFAM" id="SSF55073">
    <property type="entry name" value="Nucleotide cyclase"/>
    <property type="match status" value="1"/>
</dbReference>
<dbReference type="Gene3D" id="3.30.450.20">
    <property type="entry name" value="PAS domain"/>
    <property type="match status" value="3"/>
</dbReference>
<dbReference type="SMART" id="SM00052">
    <property type="entry name" value="EAL"/>
    <property type="match status" value="1"/>
</dbReference>
<dbReference type="Gene3D" id="3.20.20.450">
    <property type="entry name" value="EAL domain"/>
    <property type="match status" value="1"/>
</dbReference>
<dbReference type="InterPro" id="IPR052155">
    <property type="entry name" value="Biofilm_reg_signaling"/>
</dbReference>
<dbReference type="OrthoDB" id="9804951at2"/>
<dbReference type="PROSITE" id="PS50887">
    <property type="entry name" value="GGDEF"/>
    <property type="match status" value="1"/>
</dbReference>
<name>A0A5E7GJJ3_PSEFL</name>
<dbReference type="EC" id="3.1.4.52" evidence="1"/>
<dbReference type="InterPro" id="IPR000160">
    <property type="entry name" value="GGDEF_dom"/>
</dbReference>
<dbReference type="InterPro" id="IPR035965">
    <property type="entry name" value="PAS-like_dom_sf"/>
</dbReference>
<dbReference type="Pfam" id="PF13426">
    <property type="entry name" value="PAS_9"/>
    <property type="match status" value="1"/>
</dbReference>
<dbReference type="CDD" id="cd00130">
    <property type="entry name" value="PAS"/>
    <property type="match status" value="1"/>
</dbReference>
<feature type="transmembrane region" description="Helical" evidence="3">
    <location>
        <begin position="12"/>
        <end position="32"/>
    </location>
</feature>
<dbReference type="EMBL" id="CABVIH010000001">
    <property type="protein sequence ID" value="VVO51841.1"/>
    <property type="molecule type" value="Genomic_DNA"/>
</dbReference>
<gene>
    <name evidence="7" type="ORF">PS880_00347</name>
</gene>
<dbReference type="PANTHER" id="PTHR44757:SF2">
    <property type="entry name" value="BIOFILM ARCHITECTURE MAINTENANCE PROTEIN MBAA"/>
    <property type="match status" value="1"/>
</dbReference>
<dbReference type="InterPro" id="IPR001633">
    <property type="entry name" value="EAL_dom"/>
</dbReference>
<proteinExistence type="predicted"/>
<dbReference type="SUPFAM" id="SSF55785">
    <property type="entry name" value="PYP-like sensor domain (PAS domain)"/>
    <property type="match status" value="1"/>
</dbReference>
<dbReference type="RefSeq" id="WP_150778346.1">
    <property type="nucleotide sequence ID" value="NZ_CABVIH010000001.1"/>
</dbReference>
<keyword evidence="3" id="KW-0472">Membrane</keyword>
<evidence type="ECO:0000313" key="7">
    <source>
        <dbReference type="EMBL" id="VVO51841.1"/>
    </source>
</evidence>
<evidence type="ECO:0000256" key="1">
    <source>
        <dbReference type="ARBA" id="ARBA00012282"/>
    </source>
</evidence>
<dbReference type="PANTHER" id="PTHR44757">
    <property type="entry name" value="DIGUANYLATE CYCLASE DGCP"/>
    <property type="match status" value="1"/>
</dbReference>
<sequence>MQWRSHSLAVRLTAGIVSIILFVYTLAGLALYQSKQQHERQAVITTENLARSLAINVSGILDKVDVGLFAVTKEVERQIAAGGIKGALLNGYLAQQQAQIRDCEGLWVADKEGNIPWGTVMTAGQTTNITDREYFQRLHENSHLGMVISRPVIGRNTKAWSVLLSRRINYADGSFAGVALGSLRMMEYFTDMFSTFDVGKQGIITIRDDEMALIVRYPKITNESGKVGARQVSAKATEMTRAFPTAGSYTAVAPVDGIERIYSYRKIANYPLYIFVAKSTDDFLAPWRKEVVITLLLVAIFTLAILVYTRTSYRRETEALKAKKIGLFRTVFRTSPDSQVITRLEDGRLLEVNDGFTPVFGWTREETIGKTVFDIDIWFYPEERQTSIRLLQQNGYFIDREAEFVSKDGRTWPGLVSAHMMTLDDTLCIQAIVRDISDRKADEQQIQRLSFSDQLTGLPNRRLFMDRLEQALISSARHQWMGALMFVDLDDFKSINETLGHGQGDLFLNEIAHRLRRCVQEGDTVARLGGDKFALLLESLASNPQAAAGHAENVGEKTLRELEQPYELCASTLHRTCSIGITLFGEQHEDASEPLKRAELAMYQAKACGRNVLRFFEPQMQAVVSARIALENGLREAIKQHQILLHYQPQVTDEGRITGVEALVRWKDPRGGMIFPADFIPLAEASGLIIPLGQQVLRMACQQLAVWADRSGFSHLSIAVNVSTRQFNQDDFVGQIRSVLKRCGANPHRLKLEITESMLVSNVEDVIAKMNALKSIGVGFSLDDFGTGYSSLSYLKRLPLDQLKIDQGFVRDILVDPNDAAIAKTVVALASTMSLSVIAEGVETQAQRDMLADLGCRNYQGYLFGRPMDIDALEDYIEDGIDLLLLGRSGRRSK</sequence>
<feature type="domain" description="EAL" evidence="5">
    <location>
        <begin position="627"/>
        <end position="881"/>
    </location>
</feature>
<dbReference type="CDD" id="cd01949">
    <property type="entry name" value="GGDEF"/>
    <property type="match status" value="1"/>
</dbReference>
<protein>
    <recommendedName>
        <fullName evidence="1">cyclic-guanylate-specific phosphodiesterase</fullName>
        <ecNumber evidence="1">3.1.4.52</ecNumber>
    </recommendedName>
</protein>
<keyword evidence="2" id="KW-0973">c-di-GMP</keyword>
<dbReference type="GO" id="GO:0071111">
    <property type="term" value="F:cyclic-guanylate-specific phosphodiesterase activity"/>
    <property type="evidence" value="ECO:0007669"/>
    <property type="project" value="UniProtKB-EC"/>
</dbReference>
<dbReference type="InterPro" id="IPR043128">
    <property type="entry name" value="Rev_trsase/Diguanyl_cyclase"/>
</dbReference>
<organism evidence="7 8">
    <name type="scientific">Pseudomonas fluorescens</name>
    <dbReference type="NCBI Taxonomy" id="294"/>
    <lineage>
        <taxon>Bacteria</taxon>
        <taxon>Pseudomonadati</taxon>
        <taxon>Pseudomonadota</taxon>
        <taxon>Gammaproteobacteria</taxon>
        <taxon>Pseudomonadales</taxon>
        <taxon>Pseudomonadaceae</taxon>
        <taxon>Pseudomonas</taxon>
    </lineage>
</organism>
<evidence type="ECO:0000259" key="5">
    <source>
        <dbReference type="PROSITE" id="PS50883"/>
    </source>
</evidence>
<dbReference type="Pfam" id="PF00563">
    <property type="entry name" value="EAL"/>
    <property type="match status" value="1"/>
</dbReference>
<dbReference type="NCBIfam" id="TIGR00229">
    <property type="entry name" value="sensory_box"/>
    <property type="match status" value="1"/>
</dbReference>